<dbReference type="Pfam" id="PF08737">
    <property type="entry name" value="Rgp1"/>
    <property type="match status" value="1"/>
</dbReference>
<feature type="compositionally biased region" description="Low complexity" evidence="1">
    <location>
        <begin position="288"/>
        <end position="300"/>
    </location>
</feature>
<feature type="region of interest" description="Disordered" evidence="1">
    <location>
        <begin position="74"/>
        <end position="93"/>
    </location>
</feature>
<feature type="region of interest" description="Disordered" evidence="1">
    <location>
        <begin position="113"/>
        <end position="137"/>
    </location>
</feature>
<organism evidence="2 3">
    <name type="scientific">Hydnum rufescens UP504</name>
    <dbReference type="NCBI Taxonomy" id="1448309"/>
    <lineage>
        <taxon>Eukaryota</taxon>
        <taxon>Fungi</taxon>
        <taxon>Dikarya</taxon>
        <taxon>Basidiomycota</taxon>
        <taxon>Agaricomycotina</taxon>
        <taxon>Agaricomycetes</taxon>
        <taxon>Cantharellales</taxon>
        <taxon>Hydnaceae</taxon>
        <taxon>Hydnum</taxon>
    </lineage>
</organism>
<feature type="region of interest" description="Disordered" evidence="1">
    <location>
        <begin position="576"/>
        <end position="599"/>
    </location>
</feature>
<gene>
    <name evidence="2" type="ORF">BS47DRAFT_1332970</name>
</gene>
<dbReference type="Proteomes" id="UP000886523">
    <property type="component" value="Unassembled WGS sequence"/>
</dbReference>
<accession>A0A9P6DR33</accession>
<feature type="compositionally biased region" description="Low complexity" evidence="1">
    <location>
        <begin position="173"/>
        <end position="186"/>
    </location>
</feature>
<protein>
    <recommendedName>
        <fullName evidence="4">Rgp1-domain-containing protein</fullName>
    </recommendedName>
</protein>
<dbReference type="InterPro" id="IPR014848">
    <property type="entry name" value="Rgp1"/>
</dbReference>
<dbReference type="PANTHER" id="PTHR12507">
    <property type="entry name" value="REDUCED GROWTH PHENOTYPE 1 RGP1, YEAST -RELATED"/>
    <property type="match status" value="1"/>
</dbReference>
<reference evidence="2" key="1">
    <citation type="journal article" date="2020" name="Nat. Commun.">
        <title>Large-scale genome sequencing of mycorrhizal fungi provides insights into the early evolution of symbiotic traits.</title>
        <authorList>
            <person name="Miyauchi S."/>
            <person name="Kiss E."/>
            <person name="Kuo A."/>
            <person name="Drula E."/>
            <person name="Kohler A."/>
            <person name="Sanchez-Garcia M."/>
            <person name="Morin E."/>
            <person name="Andreopoulos B."/>
            <person name="Barry K.W."/>
            <person name="Bonito G."/>
            <person name="Buee M."/>
            <person name="Carver A."/>
            <person name="Chen C."/>
            <person name="Cichocki N."/>
            <person name="Clum A."/>
            <person name="Culley D."/>
            <person name="Crous P.W."/>
            <person name="Fauchery L."/>
            <person name="Girlanda M."/>
            <person name="Hayes R.D."/>
            <person name="Keri Z."/>
            <person name="LaButti K."/>
            <person name="Lipzen A."/>
            <person name="Lombard V."/>
            <person name="Magnuson J."/>
            <person name="Maillard F."/>
            <person name="Murat C."/>
            <person name="Nolan M."/>
            <person name="Ohm R.A."/>
            <person name="Pangilinan J."/>
            <person name="Pereira M.F."/>
            <person name="Perotto S."/>
            <person name="Peter M."/>
            <person name="Pfister S."/>
            <person name="Riley R."/>
            <person name="Sitrit Y."/>
            <person name="Stielow J.B."/>
            <person name="Szollosi G."/>
            <person name="Zifcakova L."/>
            <person name="Stursova M."/>
            <person name="Spatafora J.W."/>
            <person name="Tedersoo L."/>
            <person name="Vaario L.M."/>
            <person name="Yamada A."/>
            <person name="Yan M."/>
            <person name="Wang P."/>
            <person name="Xu J."/>
            <person name="Bruns T."/>
            <person name="Baldrian P."/>
            <person name="Vilgalys R."/>
            <person name="Dunand C."/>
            <person name="Henrissat B."/>
            <person name="Grigoriev I.V."/>
            <person name="Hibbett D."/>
            <person name="Nagy L.G."/>
            <person name="Martin F.M."/>
        </authorList>
    </citation>
    <scope>NUCLEOTIDE SEQUENCE</scope>
    <source>
        <strain evidence="2">UP504</strain>
    </source>
</reference>
<dbReference type="OrthoDB" id="1918at2759"/>
<comment type="caution">
    <text evidence="2">The sequence shown here is derived from an EMBL/GenBank/DDBJ whole genome shotgun (WGS) entry which is preliminary data.</text>
</comment>
<evidence type="ECO:0008006" key="4">
    <source>
        <dbReference type="Google" id="ProtNLM"/>
    </source>
</evidence>
<feature type="region of interest" description="Disordered" evidence="1">
    <location>
        <begin position="280"/>
        <end position="300"/>
    </location>
</feature>
<feature type="region of interest" description="Disordered" evidence="1">
    <location>
        <begin position="154"/>
        <end position="209"/>
    </location>
</feature>
<dbReference type="EMBL" id="MU129067">
    <property type="protein sequence ID" value="KAF9508028.1"/>
    <property type="molecule type" value="Genomic_DNA"/>
</dbReference>
<evidence type="ECO:0000256" key="1">
    <source>
        <dbReference type="SAM" id="MobiDB-lite"/>
    </source>
</evidence>
<keyword evidence="3" id="KW-1185">Reference proteome</keyword>
<evidence type="ECO:0000313" key="3">
    <source>
        <dbReference type="Proteomes" id="UP000886523"/>
    </source>
</evidence>
<name>A0A9P6DR33_9AGAM</name>
<evidence type="ECO:0000313" key="2">
    <source>
        <dbReference type="EMBL" id="KAF9508028.1"/>
    </source>
</evidence>
<feature type="compositionally biased region" description="Polar residues" evidence="1">
    <location>
        <begin position="74"/>
        <end position="83"/>
    </location>
</feature>
<dbReference type="AlphaFoldDB" id="A0A9P6DR33"/>
<proteinExistence type="predicted"/>
<sequence>MTESSGIQVTVSPSQSAYFAGELFNVSITFTNMNDPSMTYKASTSHMRTPPTHRRSAHSIAYPSTVTSIPLNTPISTGNSTFPSGPLLPRRKGLIGKSKLPVRRAEINDVSSEFRVSGTPDSRQKHNPKAQSLSTFAIDTAPKVGGSFLRTTLPKLATIPSPPPPRNPAALTSTSSSRNSVSPSISRANSSRVIPSTHPHARKQSVHESQSYVHDVYPQAGPSAYTVSLDPINETSSPDSYVSSAGPATPTFMSERPFVSTGSKLSPVVSVPRRRSSLIGYGPPPGDTSPGSPTPRSAFSSTFTSAGTELLLWAYARFAGTIELDTTVVPSSEADFWRSKLREGGAVGGGQLDMGLSRPSSGGLLSSFFSGPPSTLVTPSTSRFSPLLSSLFSPTPRSSGLGRSPFMGGPGAGLDDGLGIPTFETQPSILVVDLSLAPGESRTYTYSIPLPSVLPPTYRGRAVKFSYNLIIGTSTSKPSVLPTSMHETNQRNRILRVPIRVYNHIAVGRPPRPYDVLWPVARRKENPLPAKVEERRKPMVPKTTRASARLAPKVRVAAEELGKLKAYGGNLLRGAPHVNGNGRSARSEGSSDENEFGEERYGCRESVEVLTRNPKKVSYDIAKDGEPVAILTFVKSAYRLGESILGVIDFNFPPGRTKVLKFCASLEAYETLPPSIPTHQSRNHLKRVHSEFLCSLTADTRRISFSLDIPADGTPAFHFTAHDPKEAVGGLDWKVRLCFLVALEPEGEMWSMLPDGPKGEWGTSSRAGDSLAPLRLIESASANAGAGGWTSMFLGGVLETTMRITTGRWQEVDLHTVECEVDVVVFPGATAFRPVESSFDA</sequence>